<dbReference type="AlphaFoldDB" id="A0A382BXL8"/>
<evidence type="ECO:0000259" key="6">
    <source>
        <dbReference type="Pfam" id="PF22148"/>
    </source>
</evidence>
<keyword evidence="2" id="KW-0645">Protease</keyword>
<feature type="domain" description="Peptidase S8/S53" evidence="5">
    <location>
        <begin position="238"/>
        <end position="446"/>
    </location>
</feature>
<evidence type="ECO:0000256" key="2">
    <source>
        <dbReference type="ARBA" id="ARBA00022670"/>
    </source>
</evidence>
<gene>
    <name evidence="7" type="ORF">METZ01_LOCUS171126</name>
</gene>
<dbReference type="GO" id="GO:0006508">
    <property type="term" value="P:proteolysis"/>
    <property type="evidence" value="ECO:0007669"/>
    <property type="project" value="UniProtKB-KW"/>
</dbReference>
<protein>
    <submittedName>
        <fullName evidence="7">Uncharacterized protein</fullName>
    </submittedName>
</protein>
<sequence>MKQVVTVLGLLIATMAPAADEAKKAALAEALTWRANGTATVQIEQWPLEKVLQSLSDQGGWEIFVEPDLQMRITTRFKDLKHPEALRRLLSDVNFALVPTPGSRSKLLVYKTSSARAVIRIIPTKRLAKQQPDKVKEKGDAKIPNELVVTLKPGSGIDIEELAKKLGAEIVGEIEGLDIYRLRFENEQLTEKARTLLEQDEGVATVDSNFGITPPDTLSPVGLSAPPLNLRSSAADEDGIVIGLIDSSVQRDGSRVGEFLLPEISMAGEAADRPDQLNHGTSMAETILRGLSASLEDTQETSVKILPVDVYGQFESTSTFAVAQGVQAAIEAGADIISLSLGSDEQNPLMQSVIQAGTREGVLFLAAAGNEPTGLPVFPAAQPEVVGVTALNLSGRDVANYANTGTFVEAAAPGAGVTVFNNQTYFGTGTSFSTAYVAGVAAGISSTQGIPIPDVRRLIATEMKPPGP</sequence>
<dbReference type="InterPro" id="IPR036852">
    <property type="entry name" value="Peptidase_S8/S53_dom_sf"/>
</dbReference>
<dbReference type="GO" id="GO:0004252">
    <property type="term" value="F:serine-type endopeptidase activity"/>
    <property type="evidence" value="ECO:0007669"/>
    <property type="project" value="InterPro"/>
</dbReference>
<dbReference type="PRINTS" id="PR00723">
    <property type="entry name" value="SUBTILISIN"/>
</dbReference>
<dbReference type="Pfam" id="PF00082">
    <property type="entry name" value="Peptidase_S8"/>
    <property type="match status" value="1"/>
</dbReference>
<dbReference type="Pfam" id="PF22148">
    <property type="entry name" value="Fervidolysin_NPro-like"/>
    <property type="match status" value="1"/>
</dbReference>
<proteinExistence type="inferred from homology"/>
<accession>A0A382BXL8</accession>
<name>A0A382BXL8_9ZZZZ</name>
<dbReference type="SUPFAM" id="SSF52743">
    <property type="entry name" value="Subtilisin-like"/>
    <property type="match status" value="1"/>
</dbReference>
<keyword evidence="3" id="KW-0378">Hydrolase</keyword>
<dbReference type="InterPro" id="IPR000209">
    <property type="entry name" value="Peptidase_S8/S53_dom"/>
</dbReference>
<dbReference type="PANTHER" id="PTHR43806:SF11">
    <property type="entry name" value="CEREVISIN-RELATED"/>
    <property type="match status" value="1"/>
</dbReference>
<keyword evidence="4" id="KW-0720">Serine protease</keyword>
<dbReference type="Gene3D" id="3.30.1370.130">
    <property type="match status" value="1"/>
</dbReference>
<reference evidence="7" key="1">
    <citation type="submission" date="2018-05" db="EMBL/GenBank/DDBJ databases">
        <authorList>
            <person name="Lanie J.A."/>
            <person name="Ng W.-L."/>
            <person name="Kazmierczak K.M."/>
            <person name="Andrzejewski T.M."/>
            <person name="Davidsen T.M."/>
            <person name="Wayne K.J."/>
            <person name="Tettelin H."/>
            <person name="Glass J.I."/>
            <person name="Rusch D."/>
            <person name="Podicherti R."/>
            <person name="Tsui H.-C.T."/>
            <person name="Winkler M.E."/>
        </authorList>
    </citation>
    <scope>NUCLEOTIDE SEQUENCE</scope>
</reference>
<dbReference type="InterPro" id="IPR054399">
    <property type="entry name" value="Fervidolysin-like_N_prodom"/>
</dbReference>
<comment type="similarity">
    <text evidence="1">Belongs to the peptidase S8 family.</text>
</comment>
<dbReference type="PROSITE" id="PS51892">
    <property type="entry name" value="SUBTILASE"/>
    <property type="match status" value="1"/>
</dbReference>
<dbReference type="PANTHER" id="PTHR43806">
    <property type="entry name" value="PEPTIDASE S8"/>
    <property type="match status" value="1"/>
</dbReference>
<organism evidence="7">
    <name type="scientific">marine metagenome</name>
    <dbReference type="NCBI Taxonomy" id="408172"/>
    <lineage>
        <taxon>unclassified sequences</taxon>
        <taxon>metagenomes</taxon>
        <taxon>ecological metagenomes</taxon>
    </lineage>
</organism>
<evidence type="ECO:0000313" key="7">
    <source>
        <dbReference type="EMBL" id="SVB18272.1"/>
    </source>
</evidence>
<feature type="domain" description="Fervidolysin-like N-terminal prodomain" evidence="6">
    <location>
        <begin position="137"/>
        <end position="207"/>
    </location>
</feature>
<evidence type="ECO:0000256" key="1">
    <source>
        <dbReference type="ARBA" id="ARBA00011073"/>
    </source>
</evidence>
<dbReference type="InterPro" id="IPR050131">
    <property type="entry name" value="Peptidase_S8_subtilisin-like"/>
</dbReference>
<dbReference type="InterPro" id="IPR015500">
    <property type="entry name" value="Peptidase_S8_subtilisin-rel"/>
</dbReference>
<evidence type="ECO:0000259" key="5">
    <source>
        <dbReference type="Pfam" id="PF00082"/>
    </source>
</evidence>
<evidence type="ECO:0000256" key="3">
    <source>
        <dbReference type="ARBA" id="ARBA00022801"/>
    </source>
</evidence>
<dbReference type="Gene3D" id="3.40.50.200">
    <property type="entry name" value="Peptidase S8/S53 domain"/>
    <property type="match status" value="1"/>
</dbReference>
<evidence type="ECO:0000256" key="4">
    <source>
        <dbReference type="ARBA" id="ARBA00022825"/>
    </source>
</evidence>
<dbReference type="EMBL" id="UINC01031744">
    <property type="protein sequence ID" value="SVB18272.1"/>
    <property type="molecule type" value="Genomic_DNA"/>
</dbReference>